<dbReference type="InterPro" id="IPR003439">
    <property type="entry name" value="ABC_transporter-like_ATP-bd"/>
</dbReference>
<dbReference type="GO" id="GO:0015658">
    <property type="term" value="F:branched-chain amino acid transmembrane transporter activity"/>
    <property type="evidence" value="ECO:0007669"/>
    <property type="project" value="TreeGrafter"/>
</dbReference>
<dbReference type="InterPro" id="IPR017871">
    <property type="entry name" value="ABC_transporter-like_CS"/>
</dbReference>
<keyword evidence="5" id="KW-0029">Amino-acid transport</keyword>
<evidence type="ECO:0000256" key="4">
    <source>
        <dbReference type="ARBA" id="ARBA00022840"/>
    </source>
</evidence>
<dbReference type="CDD" id="cd03224">
    <property type="entry name" value="ABC_TM1139_LivF_branched"/>
    <property type="match status" value="1"/>
</dbReference>
<evidence type="ECO:0000259" key="6">
    <source>
        <dbReference type="PROSITE" id="PS50893"/>
    </source>
</evidence>
<evidence type="ECO:0000313" key="7">
    <source>
        <dbReference type="EMBL" id="BDE05721.1"/>
    </source>
</evidence>
<keyword evidence="2" id="KW-0813">Transport</keyword>
<dbReference type="PROSITE" id="PS00211">
    <property type="entry name" value="ABC_TRANSPORTER_1"/>
    <property type="match status" value="1"/>
</dbReference>
<dbReference type="KEGG" id="vab:WPS_09970"/>
<dbReference type="GO" id="GO:0005524">
    <property type="term" value="F:ATP binding"/>
    <property type="evidence" value="ECO:0007669"/>
    <property type="project" value="UniProtKB-KW"/>
</dbReference>
<name>A0AAN1XWC2_UNVUL</name>
<dbReference type="PANTHER" id="PTHR43820">
    <property type="entry name" value="HIGH-AFFINITY BRANCHED-CHAIN AMINO ACID TRANSPORT ATP-BINDING PROTEIN LIVF"/>
    <property type="match status" value="1"/>
</dbReference>
<proteinExistence type="inferred from homology"/>
<sequence length="244" mass="26895">MSAPAATAVAAPTRLKVEAINTYYGDSHVLRDVSLHVGAGETVALLGRNGVGKTTTLKSIVGWVKPRTGSVTLDCDELVGRDMMTIARAGIALVPEERRIFTNLTVAENLKIAQVTTRKPGWTLDHVYDKFPRLRERLTHKGDEISGGEKQMLAIARALLQDVKVLLLDEPTEGLAPLIVREVENVIREIKASGITTLLVEQNLYSALSVADRCYIIDQGEVKFEGTPDQIRGDEDLRRRYLHV</sequence>
<dbReference type="EMBL" id="AP025523">
    <property type="protein sequence ID" value="BDE05721.1"/>
    <property type="molecule type" value="Genomic_DNA"/>
</dbReference>
<dbReference type="InterPro" id="IPR052156">
    <property type="entry name" value="BCAA_Transport_ATP-bd_LivF"/>
</dbReference>
<organism evidence="7 8">
    <name type="scientific">Vulcanimicrobium alpinum</name>
    <dbReference type="NCBI Taxonomy" id="3016050"/>
    <lineage>
        <taxon>Bacteria</taxon>
        <taxon>Bacillati</taxon>
        <taxon>Vulcanimicrobiota</taxon>
        <taxon>Vulcanimicrobiia</taxon>
        <taxon>Vulcanimicrobiales</taxon>
        <taxon>Vulcanimicrobiaceae</taxon>
        <taxon>Vulcanimicrobium</taxon>
    </lineage>
</organism>
<evidence type="ECO:0000256" key="5">
    <source>
        <dbReference type="ARBA" id="ARBA00022970"/>
    </source>
</evidence>
<accession>A0AAN1XWC2</accession>
<feature type="domain" description="ABC transporter" evidence="6">
    <location>
        <begin position="15"/>
        <end position="244"/>
    </location>
</feature>
<keyword evidence="3" id="KW-0547">Nucleotide-binding</keyword>
<dbReference type="InterPro" id="IPR003593">
    <property type="entry name" value="AAA+_ATPase"/>
</dbReference>
<protein>
    <submittedName>
        <fullName evidence="7">ABC transporter ATP-binding protein</fullName>
    </submittedName>
</protein>
<reference evidence="7 8" key="1">
    <citation type="journal article" date="2022" name="ISME Commun">
        <title>Vulcanimicrobium alpinus gen. nov. sp. nov., the first cultivated representative of the candidate phylum 'Eremiobacterota', is a metabolically versatile aerobic anoxygenic phototroph.</title>
        <authorList>
            <person name="Yabe S."/>
            <person name="Muto K."/>
            <person name="Abe K."/>
            <person name="Yokota A."/>
            <person name="Staudigel H."/>
            <person name="Tebo B.M."/>
        </authorList>
    </citation>
    <scope>NUCLEOTIDE SEQUENCE [LARGE SCALE GENOMIC DNA]</scope>
    <source>
        <strain evidence="7 8">WC8-2</strain>
    </source>
</reference>
<evidence type="ECO:0000256" key="2">
    <source>
        <dbReference type="ARBA" id="ARBA00022448"/>
    </source>
</evidence>
<dbReference type="AlphaFoldDB" id="A0AAN1XWC2"/>
<dbReference type="InterPro" id="IPR027417">
    <property type="entry name" value="P-loop_NTPase"/>
</dbReference>
<dbReference type="Proteomes" id="UP001317532">
    <property type="component" value="Chromosome"/>
</dbReference>
<evidence type="ECO:0000313" key="8">
    <source>
        <dbReference type="Proteomes" id="UP001317532"/>
    </source>
</evidence>
<dbReference type="Pfam" id="PF00005">
    <property type="entry name" value="ABC_tran"/>
    <property type="match status" value="1"/>
</dbReference>
<comment type="similarity">
    <text evidence="1">Belongs to the ABC transporter superfamily.</text>
</comment>
<dbReference type="GO" id="GO:0016887">
    <property type="term" value="F:ATP hydrolysis activity"/>
    <property type="evidence" value="ECO:0007669"/>
    <property type="project" value="InterPro"/>
</dbReference>
<keyword evidence="8" id="KW-1185">Reference proteome</keyword>
<dbReference type="SMART" id="SM00382">
    <property type="entry name" value="AAA"/>
    <property type="match status" value="1"/>
</dbReference>
<dbReference type="Gene3D" id="3.40.50.300">
    <property type="entry name" value="P-loop containing nucleotide triphosphate hydrolases"/>
    <property type="match status" value="1"/>
</dbReference>
<keyword evidence="4 7" id="KW-0067">ATP-binding</keyword>
<evidence type="ECO:0000256" key="1">
    <source>
        <dbReference type="ARBA" id="ARBA00005417"/>
    </source>
</evidence>
<dbReference type="SUPFAM" id="SSF52540">
    <property type="entry name" value="P-loop containing nucleoside triphosphate hydrolases"/>
    <property type="match status" value="1"/>
</dbReference>
<evidence type="ECO:0000256" key="3">
    <source>
        <dbReference type="ARBA" id="ARBA00022741"/>
    </source>
</evidence>
<dbReference type="RefSeq" id="WP_317996745.1">
    <property type="nucleotide sequence ID" value="NZ_AP025523.1"/>
</dbReference>
<gene>
    <name evidence="7" type="ORF">WPS_09970</name>
</gene>
<dbReference type="PANTHER" id="PTHR43820:SF2">
    <property type="entry name" value="ABC TRANSPORTER ATP-BINDING PROTEIN"/>
    <property type="match status" value="1"/>
</dbReference>
<dbReference type="PROSITE" id="PS50893">
    <property type="entry name" value="ABC_TRANSPORTER_2"/>
    <property type="match status" value="1"/>
</dbReference>
<dbReference type="GO" id="GO:0015807">
    <property type="term" value="P:L-amino acid transport"/>
    <property type="evidence" value="ECO:0007669"/>
    <property type="project" value="TreeGrafter"/>
</dbReference>